<reference evidence="1 2" key="1">
    <citation type="journal article" date="2016" name="PLoS Pathog.">
        <title>Biosynthesis of antibiotic leucinostatins in bio-control fungus Purpureocillium lilacinum and their inhibition on phytophthora revealed by genome mining.</title>
        <authorList>
            <person name="Wang G."/>
            <person name="Liu Z."/>
            <person name="Lin R."/>
            <person name="Li E."/>
            <person name="Mao Z."/>
            <person name="Ling J."/>
            <person name="Yang Y."/>
            <person name="Yin W.B."/>
            <person name="Xie B."/>
        </authorList>
    </citation>
    <scope>NUCLEOTIDE SEQUENCE [LARGE SCALE GENOMIC DNA]</scope>
    <source>
        <strain evidence="1">170</strain>
    </source>
</reference>
<organism evidence="1 2">
    <name type="scientific">Pochonia chlamydosporia 170</name>
    <dbReference type="NCBI Taxonomy" id="1380566"/>
    <lineage>
        <taxon>Eukaryota</taxon>
        <taxon>Fungi</taxon>
        <taxon>Dikarya</taxon>
        <taxon>Ascomycota</taxon>
        <taxon>Pezizomycotina</taxon>
        <taxon>Sordariomycetes</taxon>
        <taxon>Hypocreomycetidae</taxon>
        <taxon>Hypocreales</taxon>
        <taxon>Clavicipitaceae</taxon>
        <taxon>Pochonia</taxon>
    </lineage>
</organism>
<dbReference type="KEGG" id="pchm:VFPPC_17962"/>
<evidence type="ECO:0000313" key="2">
    <source>
        <dbReference type="Proteomes" id="UP000078397"/>
    </source>
</evidence>
<dbReference type="GeneID" id="33936850"/>
<name>A0A219ARM0_METCM</name>
<dbReference type="RefSeq" id="XP_022285316.1">
    <property type="nucleotide sequence ID" value="XM_022429630.1"/>
</dbReference>
<protein>
    <submittedName>
        <fullName evidence="1">Uncharacterized protein</fullName>
    </submittedName>
</protein>
<gene>
    <name evidence="1" type="ORF">VFPPC_17962</name>
</gene>
<sequence length="63" mass="6928">MKWWMLGATATMIICLTTLGYLSHTATEVRFWLEPPAAAGSKILLICFLTLRKELGATRTASA</sequence>
<dbReference type="EMBL" id="LSBJ02000005">
    <property type="protein sequence ID" value="OWT42845.1"/>
    <property type="molecule type" value="Genomic_DNA"/>
</dbReference>
<comment type="caution">
    <text evidence="1">The sequence shown here is derived from an EMBL/GenBank/DDBJ whole genome shotgun (WGS) entry which is preliminary data.</text>
</comment>
<keyword evidence="2" id="KW-1185">Reference proteome</keyword>
<proteinExistence type="predicted"/>
<dbReference type="Proteomes" id="UP000078397">
    <property type="component" value="Unassembled WGS sequence"/>
</dbReference>
<dbReference type="AlphaFoldDB" id="A0A219ARM0"/>
<accession>A0A219ARM0</accession>
<evidence type="ECO:0000313" key="1">
    <source>
        <dbReference type="EMBL" id="OWT42845.1"/>
    </source>
</evidence>